<comment type="caution">
    <text evidence="1">The sequence shown here is derived from an EMBL/GenBank/DDBJ whole genome shotgun (WGS) entry which is preliminary data.</text>
</comment>
<dbReference type="EMBL" id="RKQG01000006">
    <property type="protein sequence ID" value="RPE26584.1"/>
    <property type="molecule type" value="Genomic_DNA"/>
</dbReference>
<organism evidence="1 2">
    <name type="scientific">Kitasatospora cineracea</name>
    <dbReference type="NCBI Taxonomy" id="88074"/>
    <lineage>
        <taxon>Bacteria</taxon>
        <taxon>Bacillati</taxon>
        <taxon>Actinomycetota</taxon>
        <taxon>Actinomycetes</taxon>
        <taxon>Kitasatosporales</taxon>
        <taxon>Streptomycetaceae</taxon>
        <taxon>Kitasatospora</taxon>
    </lineage>
</organism>
<gene>
    <name evidence="1" type="ORF">EDD38_7645</name>
</gene>
<sequence>MTRYACGSCPYQSDDLGEAEQHSHQTGHVCVGKDGTAPAEDKFGKVKAVGKKVGGGVLIAAAGVLAWKHKDLRGKYAGAVAMAAGLAVQVAAAATENAALKSENEYLKSPSGAGKNLKRHHHI</sequence>
<accession>A0A3N4RR83</accession>
<evidence type="ECO:0008006" key="3">
    <source>
        <dbReference type="Google" id="ProtNLM"/>
    </source>
</evidence>
<evidence type="ECO:0000313" key="2">
    <source>
        <dbReference type="Proteomes" id="UP000266906"/>
    </source>
</evidence>
<dbReference type="Proteomes" id="UP000266906">
    <property type="component" value="Unassembled WGS sequence"/>
</dbReference>
<protein>
    <recommendedName>
        <fullName evidence="3">C2H2-type domain-containing protein</fullName>
    </recommendedName>
</protein>
<name>A0A3N4RR83_9ACTN</name>
<reference evidence="1 2" key="1">
    <citation type="submission" date="2018-11" db="EMBL/GenBank/DDBJ databases">
        <title>Sequencing the genomes of 1000 actinobacteria strains.</title>
        <authorList>
            <person name="Klenk H.-P."/>
        </authorList>
    </citation>
    <scope>NUCLEOTIDE SEQUENCE [LARGE SCALE GENOMIC DNA]</scope>
    <source>
        <strain evidence="1 2">DSM 44781</strain>
    </source>
</reference>
<dbReference type="AlphaFoldDB" id="A0A3N4RR83"/>
<dbReference type="RefSeq" id="WP_123821758.1">
    <property type="nucleotide sequence ID" value="NZ_RKQG01000006.1"/>
</dbReference>
<proteinExistence type="predicted"/>
<keyword evidence="2" id="KW-1185">Reference proteome</keyword>
<evidence type="ECO:0000313" key="1">
    <source>
        <dbReference type="EMBL" id="RPE26584.1"/>
    </source>
</evidence>